<dbReference type="InterPro" id="IPR004385">
    <property type="entry name" value="NDP_pyrophosphatase"/>
</dbReference>
<feature type="binding site" evidence="13">
    <location>
        <position position="86"/>
    </location>
    <ligand>
        <name>Mg(2+)</name>
        <dbReference type="ChEBI" id="CHEBI:18420"/>
        <label>1</label>
    </ligand>
</feature>
<dbReference type="PANTHER" id="PTHR11839">
    <property type="entry name" value="UDP/ADP-SUGAR PYROPHOSPHATASE"/>
    <property type="match status" value="1"/>
</dbReference>
<evidence type="ECO:0000256" key="5">
    <source>
        <dbReference type="ARBA" id="ARBA00022723"/>
    </source>
</evidence>
<evidence type="ECO:0000256" key="14">
    <source>
        <dbReference type="PIRSR" id="PIRSR604385-3"/>
    </source>
</evidence>
<sequence>MDDPRIEIHSRKTGFKGFFALAIFRLRHRRHDGGWTREIEREVFLREPVVAVLPYDPVRNTILLLEQFRLPAHLIGQDAWQQEIIAGIVEEGENLEDVAVRECQEEAGFKPLALEKIMTYMPSQGACTEATTIFLAHMDDAGLGGVHGLEDEDEDILARVLPFDEAWAMLEEGRIQNSPAIIALQWLKLNRQDVTKRWNT</sequence>
<evidence type="ECO:0000313" key="17">
    <source>
        <dbReference type="Proteomes" id="UP000581135"/>
    </source>
</evidence>
<evidence type="ECO:0000259" key="15">
    <source>
        <dbReference type="PROSITE" id="PS51462"/>
    </source>
</evidence>
<accession>A0A839SRV5</accession>
<dbReference type="InterPro" id="IPR000086">
    <property type="entry name" value="NUDIX_hydrolase_dom"/>
</dbReference>
<evidence type="ECO:0000256" key="4">
    <source>
        <dbReference type="ARBA" id="ARBA00013297"/>
    </source>
</evidence>
<evidence type="ECO:0000256" key="1">
    <source>
        <dbReference type="ARBA" id="ARBA00001946"/>
    </source>
</evidence>
<dbReference type="PANTHER" id="PTHR11839:SF5">
    <property type="entry name" value="ADP-RIBOSE PYROPHOSPHATASE"/>
    <property type="match status" value="1"/>
</dbReference>
<keyword evidence="17" id="KW-1185">Reference proteome</keyword>
<feature type="binding site" evidence="13">
    <location>
        <position position="154"/>
    </location>
    <ligand>
        <name>Mg(2+)</name>
        <dbReference type="ChEBI" id="CHEBI:18420"/>
        <label>1</label>
    </ligand>
</feature>
<dbReference type="GO" id="GO:0019693">
    <property type="term" value="P:ribose phosphate metabolic process"/>
    <property type="evidence" value="ECO:0007669"/>
    <property type="project" value="TreeGrafter"/>
</dbReference>
<evidence type="ECO:0000256" key="7">
    <source>
        <dbReference type="ARBA" id="ARBA00022842"/>
    </source>
</evidence>
<dbReference type="CDD" id="cd24155">
    <property type="entry name" value="NUDIX_ADPRase"/>
    <property type="match status" value="1"/>
</dbReference>
<evidence type="ECO:0000256" key="3">
    <source>
        <dbReference type="ARBA" id="ARBA00012453"/>
    </source>
</evidence>
<dbReference type="NCBIfam" id="TIGR00052">
    <property type="entry name" value="nudix-type nucleoside diphosphatase, YffH/AdpP family"/>
    <property type="match status" value="1"/>
</dbReference>
<evidence type="ECO:0000256" key="9">
    <source>
        <dbReference type="ARBA" id="ARBA00030162"/>
    </source>
</evidence>
<gene>
    <name evidence="16" type="ORF">FHR98_001808</name>
</gene>
<evidence type="ECO:0000256" key="6">
    <source>
        <dbReference type="ARBA" id="ARBA00022801"/>
    </source>
</evidence>
<comment type="caution">
    <text evidence="16">The sequence shown here is derived from an EMBL/GenBank/DDBJ whole genome shotgun (WGS) entry which is preliminary data.</text>
</comment>
<dbReference type="GO" id="GO:0046872">
    <property type="term" value="F:metal ion binding"/>
    <property type="evidence" value="ECO:0007669"/>
    <property type="project" value="UniProtKB-KW"/>
</dbReference>
<reference evidence="16 17" key="1">
    <citation type="submission" date="2020-08" db="EMBL/GenBank/DDBJ databases">
        <title>Genomic Encyclopedia of Type Strains, Phase III (KMG-III): the genomes of soil and plant-associated and newly described type strains.</title>
        <authorList>
            <person name="Whitman W."/>
        </authorList>
    </citation>
    <scope>NUCLEOTIDE SEQUENCE [LARGE SCALE GENOMIC DNA]</scope>
    <source>
        <strain evidence="16 17">CECT 8803</strain>
    </source>
</reference>
<evidence type="ECO:0000256" key="2">
    <source>
        <dbReference type="ARBA" id="ARBA00007482"/>
    </source>
</evidence>
<organism evidence="16 17">
    <name type="scientific">Limibacillus halophilus</name>
    <dbReference type="NCBI Taxonomy" id="1579333"/>
    <lineage>
        <taxon>Bacteria</taxon>
        <taxon>Pseudomonadati</taxon>
        <taxon>Pseudomonadota</taxon>
        <taxon>Alphaproteobacteria</taxon>
        <taxon>Rhodospirillales</taxon>
        <taxon>Rhodovibrionaceae</taxon>
        <taxon>Limibacillus</taxon>
    </lineage>
</organism>
<dbReference type="AlphaFoldDB" id="A0A839SRV5"/>
<proteinExistence type="inferred from homology"/>
<comment type="cofactor">
    <cofactor evidence="1 13">
        <name>Mg(2+)</name>
        <dbReference type="ChEBI" id="CHEBI:18420"/>
    </cofactor>
</comment>
<feature type="binding site" evidence="13">
    <location>
        <position position="106"/>
    </location>
    <ligand>
        <name>Mg(2+)</name>
        <dbReference type="ChEBI" id="CHEBI:18420"/>
        <label>1</label>
    </ligand>
</feature>
<dbReference type="EC" id="3.6.1.13" evidence="3"/>
<feature type="domain" description="Nudix hydrolase" evidence="15">
    <location>
        <begin position="45"/>
        <end position="188"/>
    </location>
</feature>
<evidence type="ECO:0000256" key="13">
    <source>
        <dbReference type="PIRSR" id="PIRSR604385-2"/>
    </source>
</evidence>
<keyword evidence="5 13" id="KW-0479">Metal-binding</keyword>
<comment type="catalytic activity">
    <reaction evidence="12">
        <text>ADP-D-ribose + H2O = D-ribose 5-phosphate + AMP + 2 H(+)</text>
        <dbReference type="Rhea" id="RHEA:10412"/>
        <dbReference type="ChEBI" id="CHEBI:15377"/>
        <dbReference type="ChEBI" id="CHEBI:15378"/>
        <dbReference type="ChEBI" id="CHEBI:57967"/>
        <dbReference type="ChEBI" id="CHEBI:78346"/>
        <dbReference type="ChEBI" id="CHEBI:456215"/>
        <dbReference type="EC" id="3.6.1.13"/>
    </reaction>
</comment>
<evidence type="ECO:0000313" key="16">
    <source>
        <dbReference type="EMBL" id="MBB3065521.1"/>
    </source>
</evidence>
<dbReference type="GO" id="GO:0006753">
    <property type="term" value="P:nucleoside phosphate metabolic process"/>
    <property type="evidence" value="ECO:0007669"/>
    <property type="project" value="TreeGrafter"/>
</dbReference>
<dbReference type="GO" id="GO:0005829">
    <property type="term" value="C:cytosol"/>
    <property type="evidence" value="ECO:0007669"/>
    <property type="project" value="TreeGrafter"/>
</dbReference>
<dbReference type="GO" id="GO:0047631">
    <property type="term" value="F:ADP-ribose diphosphatase activity"/>
    <property type="evidence" value="ECO:0007669"/>
    <property type="project" value="UniProtKB-EC"/>
</dbReference>
<dbReference type="InterPro" id="IPR015797">
    <property type="entry name" value="NUDIX_hydrolase-like_dom_sf"/>
</dbReference>
<dbReference type="PROSITE" id="PS51462">
    <property type="entry name" value="NUDIX"/>
    <property type="match status" value="1"/>
</dbReference>
<dbReference type="GO" id="GO:0019144">
    <property type="term" value="F:ADP-sugar diphosphatase activity"/>
    <property type="evidence" value="ECO:0007669"/>
    <property type="project" value="TreeGrafter"/>
</dbReference>
<evidence type="ECO:0000256" key="12">
    <source>
        <dbReference type="ARBA" id="ARBA00049546"/>
    </source>
</evidence>
<comment type="similarity">
    <text evidence="2">Belongs to the Nudix hydrolase family. NudF subfamily.</text>
</comment>
<comment type="function">
    <text evidence="8">Acts on ADP-mannose and ADP-glucose as well as ADP-ribose. Prevents glycogen biosynthesis. The reaction catalyzed by this enzyme is a limiting step of the gluconeogenic process.</text>
</comment>
<dbReference type="RefSeq" id="WP_183416341.1">
    <property type="nucleotide sequence ID" value="NZ_JACHXA010000004.1"/>
</dbReference>
<keyword evidence="7 13" id="KW-0460">Magnesium</keyword>
<evidence type="ECO:0000256" key="10">
    <source>
        <dbReference type="ARBA" id="ARBA00030308"/>
    </source>
</evidence>
<dbReference type="Gene3D" id="3.90.79.10">
    <property type="entry name" value="Nucleoside Triphosphate Pyrophosphohydrolase"/>
    <property type="match status" value="1"/>
</dbReference>
<evidence type="ECO:0000256" key="8">
    <source>
        <dbReference type="ARBA" id="ARBA00025164"/>
    </source>
</evidence>
<name>A0A839SRV5_9PROT</name>
<feature type="short sequence motif" description="Nudix box" evidence="14">
    <location>
        <begin position="87"/>
        <end position="109"/>
    </location>
</feature>
<dbReference type="Proteomes" id="UP000581135">
    <property type="component" value="Unassembled WGS sequence"/>
</dbReference>
<protein>
    <recommendedName>
        <fullName evidence="4">ADP-ribose pyrophosphatase</fullName>
        <ecNumber evidence="3">3.6.1.13</ecNumber>
    </recommendedName>
    <alternativeName>
        <fullName evidence="9">ADP-ribose diphosphatase</fullName>
    </alternativeName>
    <alternativeName>
        <fullName evidence="11">ADP-ribose phosphohydrolase</fullName>
    </alternativeName>
    <alternativeName>
        <fullName evidence="10">Adenosine diphosphoribose pyrophosphatase</fullName>
    </alternativeName>
</protein>
<evidence type="ECO:0000256" key="11">
    <source>
        <dbReference type="ARBA" id="ARBA00033056"/>
    </source>
</evidence>
<dbReference type="EMBL" id="JACHXA010000004">
    <property type="protein sequence ID" value="MBB3065521.1"/>
    <property type="molecule type" value="Genomic_DNA"/>
</dbReference>
<dbReference type="SUPFAM" id="SSF55811">
    <property type="entry name" value="Nudix"/>
    <property type="match status" value="1"/>
</dbReference>
<keyword evidence="6 16" id="KW-0378">Hydrolase</keyword>
<feature type="binding site" evidence="13">
    <location>
        <position position="102"/>
    </location>
    <ligand>
        <name>Mg(2+)</name>
        <dbReference type="ChEBI" id="CHEBI:18420"/>
        <label>1</label>
    </ligand>
</feature>
<dbReference type="Pfam" id="PF00293">
    <property type="entry name" value="NUDIX"/>
    <property type="match status" value="1"/>
</dbReference>